<name>A0A432Z2R2_9GAMM</name>
<dbReference type="STRING" id="1122124.GCA_000423165_01857"/>
<keyword evidence="6" id="KW-1185">Reference proteome</keyword>
<dbReference type="SUPFAM" id="SSF53335">
    <property type="entry name" value="S-adenosyl-L-methionine-dependent methyltransferases"/>
    <property type="match status" value="1"/>
</dbReference>
<dbReference type="Pfam" id="PF21302">
    <property type="entry name" value="Zn_ribbon_RlmA"/>
    <property type="match status" value="1"/>
</dbReference>
<keyword evidence="1" id="KW-0479">Metal-binding</keyword>
<dbReference type="InterPro" id="IPR041698">
    <property type="entry name" value="Methyltransf_25"/>
</dbReference>
<evidence type="ECO:0000313" key="5">
    <source>
        <dbReference type="EMBL" id="RUO72184.1"/>
    </source>
</evidence>
<keyword evidence="5" id="KW-0489">Methyltransferase</keyword>
<dbReference type="Proteomes" id="UP000287022">
    <property type="component" value="Unassembled WGS sequence"/>
</dbReference>
<evidence type="ECO:0000256" key="1">
    <source>
        <dbReference type="PIRSR" id="PIRSR018249-1"/>
    </source>
</evidence>
<feature type="domain" description="23S rRNA (guanine(745)-N(1))-methyltransferase N-terminal" evidence="4">
    <location>
        <begin position="7"/>
        <end position="49"/>
    </location>
</feature>
<dbReference type="PIRSF" id="PIRSF018249">
    <property type="entry name" value="MyrA_prd"/>
    <property type="match status" value="1"/>
</dbReference>
<feature type="binding site" evidence="1">
    <location>
        <position position="8"/>
    </location>
    <ligand>
        <name>Zn(2+)</name>
        <dbReference type="ChEBI" id="CHEBI:29105"/>
    </ligand>
</feature>
<feature type="binding site" evidence="2">
    <location>
        <position position="70"/>
    </location>
    <ligand>
        <name>S-adenosyl-L-methionine</name>
        <dbReference type="ChEBI" id="CHEBI:59789"/>
    </ligand>
</feature>
<feature type="binding site" evidence="2">
    <location>
        <begin position="96"/>
        <end position="97"/>
    </location>
    <ligand>
        <name>S-adenosyl-L-methionine</name>
        <dbReference type="ChEBI" id="CHEBI:59789"/>
    </ligand>
</feature>
<evidence type="ECO:0000256" key="2">
    <source>
        <dbReference type="PIRSR" id="PIRSR018249-2"/>
    </source>
</evidence>
<comment type="caution">
    <text evidence="5">The sequence shown here is derived from an EMBL/GenBank/DDBJ whole genome shotgun (WGS) entry which is preliminary data.</text>
</comment>
<keyword evidence="5" id="KW-0808">Transferase</keyword>
<dbReference type="GO" id="GO:0046872">
    <property type="term" value="F:metal ion binding"/>
    <property type="evidence" value="ECO:0007669"/>
    <property type="project" value="UniProtKB-KW"/>
</dbReference>
<evidence type="ECO:0000259" key="3">
    <source>
        <dbReference type="Pfam" id="PF13649"/>
    </source>
</evidence>
<evidence type="ECO:0000313" key="6">
    <source>
        <dbReference type="Proteomes" id="UP000287022"/>
    </source>
</evidence>
<dbReference type="EMBL" id="PIQE01000003">
    <property type="protein sequence ID" value="RUO72184.1"/>
    <property type="molecule type" value="Genomic_DNA"/>
</dbReference>
<dbReference type="GO" id="GO:0032259">
    <property type="term" value="P:methylation"/>
    <property type="evidence" value="ECO:0007669"/>
    <property type="project" value="UniProtKB-KW"/>
</dbReference>
<dbReference type="RefSeq" id="WP_026860592.1">
    <property type="nucleotide sequence ID" value="NZ_PIQE01000003.1"/>
</dbReference>
<dbReference type="Pfam" id="PF13649">
    <property type="entry name" value="Methyltransf_25"/>
    <property type="match status" value="1"/>
</dbReference>
<keyword evidence="2" id="KW-0949">S-adenosyl-L-methionine</keyword>
<dbReference type="CDD" id="cd02440">
    <property type="entry name" value="AdoMet_MTases"/>
    <property type="match status" value="1"/>
</dbReference>
<accession>A0A432Z2R2</accession>
<dbReference type="InterPro" id="IPR048647">
    <property type="entry name" value="RlmA_N"/>
</dbReference>
<feature type="binding site" evidence="2">
    <location>
        <position position="184"/>
    </location>
    <ligand>
        <name>S-adenosyl-L-methionine</name>
        <dbReference type="ChEBI" id="CHEBI:59789"/>
    </ligand>
</feature>
<evidence type="ECO:0000259" key="4">
    <source>
        <dbReference type="Pfam" id="PF21302"/>
    </source>
</evidence>
<dbReference type="Gene3D" id="3.40.50.150">
    <property type="entry name" value="Vaccinia Virus protein VP39"/>
    <property type="match status" value="1"/>
</dbReference>
<organism evidence="5 6">
    <name type="scientific">Pseudidiomarina sediminum</name>
    <dbReference type="NCBI Taxonomy" id="431675"/>
    <lineage>
        <taxon>Bacteria</taxon>
        <taxon>Pseudomonadati</taxon>
        <taxon>Pseudomonadota</taxon>
        <taxon>Gammaproteobacteria</taxon>
        <taxon>Alteromonadales</taxon>
        <taxon>Idiomarinaceae</taxon>
        <taxon>Pseudidiomarina</taxon>
    </lineage>
</organism>
<feature type="binding site" evidence="1">
    <location>
        <position position="24"/>
    </location>
    <ligand>
        <name>Zn(2+)</name>
        <dbReference type="ChEBI" id="CHEBI:29105"/>
    </ligand>
</feature>
<dbReference type="AlphaFoldDB" id="A0A432Z2R2"/>
<gene>
    <name evidence="5" type="ORF">CWI80_10320</name>
</gene>
<dbReference type="InterPro" id="IPR016718">
    <property type="entry name" value="rRNA_m1G-MeTrfase_A_prd"/>
</dbReference>
<feature type="binding site" evidence="1">
    <location>
        <position position="11"/>
    </location>
    <ligand>
        <name>Zn(2+)</name>
        <dbReference type="ChEBI" id="CHEBI:29105"/>
    </ligand>
</feature>
<proteinExistence type="predicted"/>
<protein>
    <submittedName>
        <fullName evidence="5">Methyltransferase domain-containing protein</fullName>
    </submittedName>
</protein>
<feature type="binding site" evidence="1">
    <location>
        <position position="28"/>
    </location>
    <ligand>
        <name>Zn(2+)</name>
        <dbReference type="ChEBI" id="CHEBI:29105"/>
    </ligand>
</feature>
<reference evidence="6" key="1">
    <citation type="journal article" date="2018" name="Front. Microbiol.">
        <title>Genome-Based Analysis Reveals the Taxonomy and Diversity of the Family Idiomarinaceae.</title>
        <authorList>
            <person name="Liu Y."/>
            <person name="Lai Q."/>
            <person name="Shao Z."/>
        </authorList>
    </citation>
    <scope>NUCLEOTIDE SEQUENCE [LARGE SCALE GENOMIC DNA]</scope>
    <source>
        <strain evidence="6">c121</strain>
    </source>
</reference>
<dbReference type="GO" id="GO:0008168">
    <property type="term" value="F:methyltransferase activity"/>
    <property type="evidence" value="ECO:0007669"/>
    <property type="project" value="UniProtKB-KW"/>
</dbReference>
<keyword evidence="1" id="KW-0862">Zinc</keyword>
<sequence length="273" mass="30230">MTFTQLCCPLCATPLTLEQRTYRCEQGHCFDTAKQGYVNLLPVQNKRSKDPGDSKAMVQARADFLAQGFYQPLAEIIAKAALRADPRTLLDAGCGEGYYLRHLLDAAPERLQAVALDISKWAVLAAARQDKRATWLVASNTTIPVASGSIDALLCVFGFPVEDEFKRVLSESGRLLMVDPAPSHLLELKQVIYPEIKHKEATLPVAEDAWQLTNAERVTFSVNLPSNAIIRDLLTMTPHLYRASSEGRARAEALTELTVTVDVWVREFVAKSD</sequence>
<dbReference type="InterPro" id="IPR029063">
    <property type="entry name" value="SAM-dependent_MTases_sf"/>
</dbReference>
<feature type="domain" description="Methyltransferase" evidence="3">
    <location>
        <begin position="90"/>
        <end position="176"/>
    </location>
</feature>